<organism evidence="2 3">
    <name type="scientific">Butyricimonas hominis</name>
    <dbReference type="NCBI Taxonomy" id="2763032"/>
    <lineage>
        <taxon>Bacteria</taxon>
        <taxon>Pseudomonadati</taxon>
        <taxon>Bacteroidota</taxon>
        <taxon>Bacteroidia</taxon>
        <taxon>Bacteroidales</taxon>
        <taxon>Odoribacteraceae</taxon>
        <taxon>Butyricimonas</taxon>
    </lineage>
</organism>
<dbReference type="EMBL" id="JACOOH010000004">
    <property type="protein sequence ID" value="MBC5621512.1"/>
    <property type="molecule type" value="Genomic_DNA"/>
</dbReference>
<evidence type="ECO:0000313" key="3">
    <source>
        <dbReference type="Proteomes" id="UP000646484"/>
    </source>
</evidence>
<reference evidence="2 3" key="1">
    <citation type="submission" date="2020-08" db="EMBL/GenBank/DDBJ databases">
        <title>Genome public.</title>
        <authorList>
            <person name="Liu C."/>
            <person name="Sun Q."/>
        </authorList>
    </citation>
    <scope>NUCLEOTIDE SEQUENCE [LARGE SCALE GENOMIC DNA]</scope>
    <source>
        <strain evidence="2 3">NSJ-56</strain>
    </source>
</reference>
<comment type="caution">
    <text evidence="2">The sequence shown here is derived from an EMBL/GenBank/DDBJ whole genome shotgun (WGS) entry which is preliminary data.</text>
</comment>
<protein>
    <recommendedName>
        <fullName evidence="4">Lipoprotein</fullName>
    </recommendedName>
</protein>
<sequence length="241" mass="27859">MEKAIIHSLVILLSCLFMACSKNTPNSPDEKQSMAYKKFKNEIIAIGGEDDLKKMTIKTPDSINYITISYNEFIELYKFYKNNESLLQKDSVLSRALTRGAFDYEISGTSRLIIDVRDVYVPKTLDSIFKSKRFRFILTWEPKGWSNNSASYSECYRTTNNNTEQPFSIGRFSANYDKYIDDIYLASEFVMNFGVRLIGVKTPETDGNVQVLYLYVLGTNAKIKHSGHFTNYDYEFNIRLE</sequence>
<proteinExistence type="predicted"/>
<dbReference type="Proteomes" id="UP000646484">
    <property type="component" value="Unassembled WGS sequence"/>
</dbReference>
<dbReference type="RefSeq" id="WP_186976009.1">
    <property type="nucleotide sequence ID" value="NZ_JACOOH010000004.1"/>
</dbReference>
<evidence type="ECO:0000256" key="1">
    <source>
        <dbReference type="SAM" id="SignalP"/>
    </source>
</evidence>
<dbReference type="PROSITE" id="PS51257">
    <property type="entry name" value="PROKAR_LIPOPROTEIN"/>
    <property type="match status" value="1"/>
</dbReference>
<keyword evidence="3" id="KW-1185">Reference proteome</keyword>
<feature type="chain" id="PRO_5047050875" description="Lipoprotein" evidence="1">
    <location>
        <begin position="20"/>
        <end position="241"/>
    </location>
</feature>
<accession>A0ABR7D0Q4</accession>
<evidence type="ECO:0000313" key="2">
    <source>
        <dbReference type="EMBL" id="MBC5621512.1"/>
    </source>
</evidence>
<evidence type="ECO:0008006" key="4">
    <source>
        <dbReference type="Google" id="ProtNLM"/>
    </source>
</evidence>
<name>A0ABR7D0Q4_9BACT</name>
<keyword evidence="1" id="KW-0732">Signal</keyword>
<feature type="signal peptide" evidence="1">
    <location>
        <begin position="1"/>
        <end position="19"/>
    </location>
</feature>
<gene>
    <name evidence="2" type="ORF">H8S64_10420</name>
</gene>